<keyword evidence="7" id="KW-0333">Golgi apparatus</keyword>
<comment type="caution">
    <text evidence="12">The sequence shown here is derived from an EMBL/GenBank/DDBJ whole genome shotgun (WGS) entry which is preliminary data.</text>
</comment>
<evidence type="ECO:0000256" key="8">
    <source>
        <dbReference type="ARBA" id="ARBA00023136"/>
    </source>
</evidence>
<dbReference type="PANTHER" id="PTHR14647:SF87">
    <property type="entry name" value="PUTATIVE-RELATED"/>
    <property type="match status" value="1"/>
</dbReference>
<evidence type="ECO:0000256" key="11">
    <source>
        <dbReference type="SAM" id="SignalP"/>
    </source>
</evidence>
<dbReference type="SUPFAM" id="SSF52540">
    <property type="entry name" value="P-loop containing nucleoside triphosphate hydrolases"/>
    <property type="match status" value="1"/>
</dbReference>
<evidence type="ECO:0000256" key="3">
    <source>
        <dbReference type="ARBA" id="ARBA00022679"/>
    </source>
</evidence>
<evidence type="ECO:0000256" key="5">
    <source>
        <dbReference type="ARBA" id="ARBA00022968"/>
    </source>
</evidence>
<evidence type="ECO:0000256" key="7">
    <source>
        <dbReference type="ARBA" id="ARBA00023034"/>
    </source>
</evidence>
<dbReference type="PANTHER" id="PTHR14647">
    <property type="entry name" value="GALACTOSE-3-O-SULFOTRANSFERASE"/>
    <property type="match status" value="1"/>
</dbReference>
<evidence type="ECO:0000256" key="1">
    <source>
        <dbReference type="ARBA" id="ARBA00004323"/>
    </source>
</evidence>
<keyword evidence="14" id="KW-1185">Reference proteome</keyword>
<accession>A0A8J4CIG3</accession>
<dbReference type="GO" id="GO:0000139">
    <property type="term" value="C:Golgi membrane"/>
    <property type="evidence" value="ECO:0007669"/>
    <property type="project" value="UniProtKB-SubCell"/>
</dbReference>
<name>A0A8J4CIG3_9CHLO</name>
<keyword evidence="11" id="KW-0732">Signal</keyword>
<dbReference type="InterPro" id="IPR009729">
    <property type="entry name" value="Gal-3-0_sulfotransfrase"/>
</dbReference>
<keyword evidence="5" id="KW-0735">Signal-anchor</keyword>
<evidence type="ECO:0000256" key="10">
    <source>
        <dbReference type="SAM" id="MobiDB-lite"/>
    </source>
</evidence>
<evidence type="ECO:0000256" key="4">
    <source>
        <dbReference type="ARBA" id="ARBA00022692"/>
    </source>
</evidence>
<protein>
    <submittedName>
        <fullName evidence="12">Uncharacterized protein</fullName>
    </submittedName>
</protein>
<dbReference type="GO" id="GO:0001733">
    <property type="term" value="F:galactosylceramide sulfotransferase activity"/>
    <property type="evidence" value="ECO:0007669"/>
    <property type="project" value="InterPro"/>
</dbReference>
<feature type="signal peptide" evidence="11">
    <location>
        <begin position="1"/>
        <end position="22"/>
    </location>
</feature>
<evidence type="ECO:0000256" key="6">
    <source>
        <dbReference type="ARBA" id="ARBA00022989"/>
    </source>
</evidence>
<feature type="region of interest" description="Disordered" evidence="10">
    <location>
        <begin position="598"/>
        <end position="630"/>
    </location>
</feature>
<gene>
    <name evidence="12" type="ORF">Vretifemale_11460</name>
    <name evidence="13" type="ORF">Vretimale_11914</name>
</gene>
<proteinExistence type="inferred from homology"/>
<keyword evidence="9" id="KW-0325">Glycoprotein</keyword>
<dbReference type="EMBL" id="BNCP01000024">
    <property type="protein sequence ID" value="GIL82471.1"/>
    <property type="molecule type" value="Genomic_DNA"/>
</dbReference>
<feature type="chain" id="PRO_5036433568" evidence="11">
    <location>
        <begin position="23"/>
        <end position="788"/>
    </location>
</feature>
<feature type="compositionally biased region" description="Basic residues" evidence="10">
    <location>
        <begin position="658"/>
        <end position="667"/>
    </location>
</feature>
<dbReference type="Proteomes" id="UP000722791">
    <property type="component" value="Unassembled WGS sequence"/>
</dbReference>
<keyword evidence="4" id="KW-0812">Transmembrane</keyword>
<evidence type="ECO:0000256" key="9">
    <source>
        <dbReference type="ARBA" id="ARBA00023180"/>
    </source>
</evidence>
<dbReference type="GO" id="GO:0009247">
    <property type="term" value="P:glycolipid biosynthetic process"/>
    <property type="evidence" value="ECO:0007669"/>
    <property type="project" value="InterPro"/>
</dbReference>
<dbReference type="Gene3D" id="3.40.50.300">
    <property type="entry name" value="P-loop containing nucleotide triphosphate hydrolases"/>
    <property type="match status" value="1"/>
</dbReference>
<comment type="subcellular location">
    <subcellularLocation>
        <location evidence="1">Golgi apparatus membrane</location>
        <topology evidence="1">Single-pass type II membrane protein</topology>
    </subcellularLocation>
</comment>
<evidence type="ECO:0000313" key="14">
    <source>
        <dbReference type="Proteomes" id="UP000747110"/>
    </source>
</evidence>
<keyword evidence="6" id="KW-1133">Transmembrane helix</keyword>
<feature type="region of interest" description="Disordered" evidence="10">
    <location>
        <begin position="644"/>
        <end position="686"/>
    </location>
</feature>
<dbReference type="Pfam" id="PF06990">
    <property type="entry name" value="Gal-3-0_sulfotr"/>
    <property type="match status" value="1"/>
</dbReference>
<dbReference type="Proteomes" id="UP000747110">
    <property type="component" value="Unassembled WGS sequence"/>
</dbReference>
<evidence type="ECO:0000313" key="12">
    <source>
        <dbReference type="EMBL" id="GIL82471.1"/>
    </source>
</evidence>
<evidence type="ECO:0000256" key="2">
    <source>
        <dbReference type="ARBA" id="ARBA00008124"/>
    </source>
</evidence>
<dbReference type="InterPro" id="IPR027417">
    <property type="entry name" value="P-loop_NTPase"/>
</dbReference>
<comment type="similarity">
    <text evidence="2">Belongs to the galactose-3-O-sulfotransferase family.</text>
</comment>
<dbReference type="OrthoDB" id="514299at2759"/>
<evidence type="ECO:0000313" key="13">
    <source>
        <dbReference type="EMBL" id="GIM07856.1"/>
    </source>
</evidence>
<organism evidence="12 14">
    <name type="scientific">Volvox reticuliferus</name>
    <dbReference type="NCBI Taxonomy" id="1737510"/>
    <lineage>
        <taxon>Eukaryota</taxon>
        <taxon>Viridiplantae</taxon>
        <taxon>Chlorophyta</taxon>
        <taxon>core chlorophytes</taxon>
        <taxon>Chlorophyceae</taxon>
        <taxon>CS clade</taxon>
        <taxon>Chlamydomonadales</taxon>
        <taxon>Volvocaceae</taxon>
        <taxon>Volvox</taxon>
    </lineage>
</organism>
<dbReference type="AlphaFoldDB" id="A0A8J4CIG3"/>
<dbReference type="EMBL" id="BNCQ01000025">
    <property type="protein sequence ID" value="GIM07856.1"/>
    <property type="molecule type" value="Genomic_DNA"/>
</dbReference>
<sequence>MRPIIILFLLLLVGDLFQRSAASPHPNFNCRKIAFYKTHKTGSTALGGVLFRIAVASNLSIYTTRNSHYVSLGYRENEHLMGRTDIVLRHVRYSEAPDFHIATRNFYGRALGTSAYGFLTILRHPVDRYISDFYYYTEPEARKAHRRLTLRQYAAKGEGANRMAREFAVKDTATALEFVAGEMHADGIFLILELLDYGLALLASHCGWRLSQLLYLPTNTNMRGAVRYGNITLSARPGIAQLFTEDPVLLKHIAAINGVDAVLYSAAYGQLMATLQSYGPAAATTSAVMATAVRLTAARRQLEADCRVLHGDNAAAAVASQDIGLASLAPPLTPLQNISANDLEGLCAWYSMLDSLYERMPNLETGRVDHRTMLPPTFTPSPSGPVGHLLRLADAYLAPYEDPSVPYYHSLLAVHVRHLTTAEAELVYGMSDDDGGGGDRQLAVLAAAVRLWTSHHTREGFHHLIFLVDALNDTRQEDLVHQEAAATLRQDAAATIGGAAAATADVASYTTFSILRCGAMPNAIMNNVACGAAAFHDTISRSRWFAVLPDLTYFMYGTRGTVRNVLLSYEGTLQAAGAVCAPLVPWRTPPPGATLVWTSGGAAAGGRTRRGGGSGAKDTALESSDNAGGEEELLEAEVDGFGGDDGAGGTLLQQQQQQRRRRRRRRLKEVSDDGDGGAAAASTAPPGCMRVPCTLGNVKEALHCIMVQAMPLLGLTQPYTSSGTLLPGDRSSYRVPYRGTEQQKLEVSKLAPPSEKDLQLLAEDPNEKFRCAKVRRPKLWFKWCNYER</sequence>
<reference evidence="12" key="1">
    <citation type="journal article" date="2021" name="Proc. Natl. Acad. Sci. U.S.A.">
        <title>Three genomes in the algal genus Volvox reveal the fate of a haploid sex-determining region after a transition to homothallism.</title>
        <authorList>
            <person name="Yamamoto K."/>
            <person name="Hamaji T."/>
            <person name="Kawai-Toyooka H."/>
            <person name="Matsuzaki R."/>
            <person name="Takahashi F."/>
            <person name="Nishimura Y."/>
            <person name="Kawachi M."/>
            <person name="Noguchi H."/>
            <person name="Minakuchi Y."/>
            <person name="Umen J.G."/>
            <person name="Toyoda A."/>
            <person name="Nozaki H."/>
        </authorList>
    </citation>
    <scope>NUCLEOTIDE SEQUENCE</scope>
    <source>
        <strain evidence="13">NIES-3785</strain>
        <strain evidence="12">NIES-3786</strain>
    </source>
</reference>
<keyword evidence="8" id="KW-0472">Membrane</keyword>
<keyword evidence="3" id="KW-0808">Transferase</keyword>